<dbReference type="Pfam" id="PF00331">
    <property type="entry name" value="Glyco_hydro_10"/>
    <property type="match status" value="1"/>
</dbReference>
<evidence type="ECO:0000256" key="10">
    <source>
        <dbReference type="RuleBase" id="RU361174"/>
    </source>
</evidence>
<dbReference type="GO" id="GO:0045493">
    <property type="term" value="P:xylan catabolic process"/>
    <property type="evidence" value="ECO:0007669"/>
    <property type="project" value="UniProtKB-KW"/>
</dbReference>
<dbReference type="InterPro" id="IPR044846">
    <property type="entry name" value="GH10"/>
</dbReference>
<organism evidence="12 13">
    <name type="scientific">Mollisia scopiformis</name>
    <name type="common">Conifer needle endophyte fungus</name>
    <name type="synonym">Phialocephala scopiformis</name>
    <dbReference type="NCBI Taxonomy" id="149040"/>
    <lineage>
        <taxon>Eukaryota</taxon>
        <taxon>Fungi</taxon>
        <taxon>Dikarya</taxon>
        <taxon>Ascomycota</taxon>
        <taxon>Pezizomycotina</taxon>
        <taxon>Leotiomycetes</taxon>
        <taxon>Helotiales</taxon>
        <taxon>Mollisiaceae</taxon>
        <taxon>Mollisia</taxon>
    </lineage>
</organism>
<evidence type="ECO:0000313" key="13">
    <source>
        <dbReference type="Proteomes" id="UP000070700"/>
    </source>
</evidence>
<keyword evidence="7 10" id="KW-0378">Hydrolase</keyword>
<dbReference type="Proteomes" id="UP000070700">
    <property type="component" value="Unassembled WGS sequence"/>
</dbReference>
<feature type="domain" description="GH10" evidence="11">
    <location>
        <begin position="50"/>
        <end position="358"/>
    </location>
</feature>
<sequence>MTTVLDSSFVLRPRVASACSCLVTPTSTPSGGPYLNQLMKSQGKLWFGTAADIPGTDETTDPAYLTILTDPKNFGEMTPANTMKFMFTEPEQGVFNYTGSDYFLDLAEKSGDLVRCHNLIWLSQLSPWVTEGNWTAETLTAVMENHIKTLITHWSDRCYSWDVINEALAGNGSFSSSIWYDTIGPDYFHLAYQFATEAVEATGKDIKLYYNDYGIESPGEKTTATYALIKDLQSRNIRIDGVGLESHFEVGGTPSTADQLEAMQGYIALGVDVVQTELDIRFPTAPYYNETGQAEQAQDYYQSVAACMLVGPHCIGTTVWDFDDYYSWVPSSFPGQGGADIYNDTLQRKPAYYAIAEAIQGLPCTVC</sequence>
<keyword evidence="9 10" id="KW-0624">Polysaccharide degradation</keyword>
<proteinExistence type="inferred from homology"/>
<evidence type="ECO:0000256" key="3">
    <source>
        <dbReference type="ARBA" id="ARBA00004851"/>
    </source>
</evidence>
<dbReference type="InParanoid" id="A0A132BEG1"/>
<comment type="pathway">
    <text evidence="3">Glycan degradation; xylan degradation.</text>
</comment>
<dbReference type="PANTHER" id="PTHR31490:SF35">
    <property type="entry name" value="ENDO-1,4-BETA-XYLANASE"/>
    <property type="match status" value="1"/>
</dbReference>
<dbReference type="InterPro" id="IPR017853">
    <property type="entry name" value="GH"/>
</dbReference>
<evidence type="ECO:0000256" key="2">
    <source>
        <dbReference type="ARBA" id="ARBA00004613"/>
    </source>
</evidence>
<evidence type="ECO:0000313" key="12">
    <source>
        <dbReference type="EMBL" id="KUJ10067.1"/>
    </source>
</evidence>
<dbReference type="GO" id="GO:0031176">
    <property type="term" value="F:endo-1,4-beta-xylanase activity"/>
    <property type="evidence" value="ECO:0007669"/>
    <property type="project" value="UniProtKB-EC"/>
</dbReference>
<dbReference type="GeneID" id="28827593"/>
<dbReference type="GO" id="GO:0005576">
    <property type="term" value="C:extracellular region"/>
    <property type="evidence" value="ECO:0007669"/>
    <property type="project" value="UniProtKB-SubCell"/>
</dbReference>
<evidence type="ECO:0000256" key="4">
    <source>
        <dbReference type="ARBA" id="ARBA00007495"/>
    </source>
</evidence>
<evidence type="ECO:0000259" key="11">
    <source>
        <dbReference type="PROSITE" id="PS51760"/>
    </source>
</evidence>
<comment type="subcellular location">
    <subcellularLocation>
        <location evidence="2">Secreted</location>
    </subcellularLocation>
</comment>
<evidence type="ECO:0000256" key="9">
    <source>
        <dbReference type="ARBA" id="ARBA00023326"/>
    </source>
</evidence>
<evidence type="ECO:0000256" key="7">
    <source>
        <dbReference type="ARBA" id="ARBA00022801"/>
    </source>
</evidence>
<keyword evidence="5" id="KW-0964">Secreted</keyword>
<dbReference type="Gene3D" id="3.20.20.80">
    <property type="entry name" value="Glycosidases"/>
    <property type="match status" value="1"/>
</dbReference>
<gene>
    <name evidence="12" type="ORF">LY89DRAFT_710869</name>
</gene>
<protein>
    <recommendedName>
        <fullName evidence="10">Beta-xylanase</fullName>
        <ecNumber evidence="10">3.2.1.8</ecNumber>
    </recommendedName>
</protein>
<keyword evidence="8 10" id="KW-0119">Carbohydrate metabolism</keyword>
<comment type="catalytic activity">
    <reaction evidence="1 10">
        <text>Endohydrolysis of (1-&gt;4)-beta-D-xylosidic linkages in xylans.</text>
        <dbReference type="EC" id="3.2.1.8"/>
    </reaction>
</comment>
<comment type="similarity">
    <text evidence="4 10">Belongs to the glycosyl hydrolase 10 (cellulase F) family.</text>
</comment>
<dbReference type="EMBL" id="KQ947430">
    <property type="protein sequence ID" value="KUJ10067.1"/>
    <property type="molecule type" value="Genomic_DNA"/>
</dbReference>
<dbReference type="PANTHER" id="PTHR31490">
    <property type="entry name" value="GLYCOSYL HYDROLASE"/>
    <property type="match status" value="1"/>
</dbReference>
<dbReference type="PRINTS" id="PR00134">
    <property type="entry name" value="GLHYDRLASE10"/>
</dbReference>
<dbReference type="SUPFAM" id="SSF51445">
    <property type="entry name" value="(Trans)glycosidases"/>
    <property type="match status" value="1"/>
</dbReference>
<keyword evidence="6 12" id="KW-0858">Xylan degradation</keyword>
<dbReference type="KEGG" id="psco:LY89DRAFT_710869"/>
<accession>A0A132BEG1</accession>
<evidence type="ECO:0000256" key="1">
    <source>
        <dbReference type="ARBA" id="ARBA00000681"/>
    </source>
</evidence>
<dbReference type="EC" id="3.2.1.8" evidence="10"/>
<evidence type="ECO:0000256" key="5">
    <source>
        <dbReference type="ARBA" id="ARBA00022525"/>
    </source>
</evidence>
<dbReference type="PROSITE" id="PS51760">
    <property type="entry name" value="GH10_2"/>
    <property type="match status" value="1"/>
</dbReference>
<dbReference type="RefSeq" id="XP_018064422.1">
    <property type="nucleotide sequence ID" value="XM_018217867.1"/>
</dbReference>
<name>A0A132BEG1_MOLSC</name>
<evidence type="ECO:0000256" key="8">
    <source>
        <dbReference type="ARBA" id="ARBA00023277"/>
    </source>
</evidence>
<dbReference type="InterPro" id="IPR001000">
    <property type="entry name" value="GH10_dom"/>
</dbReference>
<dbReference type="SMART" id="SM00633">
    <property type="entry name" value="Glyco_10"/>
    <property type="match status" value="1"/>
</dbReference>
<keyword evidence="13" id="KW-1185">Reference proteome</keyword>
<dbReference type="AlphaFoldDB" id="A0A132BEG1"/>
<reference evidence="12 13" key="1">
    <citation type="submission" date="2015-10" db="EMBL/GenBank/DDBJ databases">
        <title>Full genome of DAOMC 229536 Phialocephala scopiformis, a fungal endophyte of spruce producing the potent anti-insectan compound rugulosin.</title>
        <authorList>
            <consortium name="DOE Joint Genome Institute"/>
            <person name="Walker A.K."/>
            <person name="Frasz S.L."/>
            <person name="Seifert K.A."/>
            <person name="Miller J.D."/>
            <person name="Mondo S.J."/>
            <person name="Labutti K."/>
            <person name="Lipzen A."/>
            <person name="Dockter R."/>
            <person name="Kennedy M."/>
            <person name="Grigoriev I.V."/>
            <person name="Spatafora J.W."/>
        </authorList>
    </citation>
    <scope>NUCLEOTIDE SEQUENCE [LARGE SCALE GENOMIC DNA]</scope>
    <source>
        <strain evidence="12 13">CBS 120377</strain>
    </source>
</reference>
<evidence type="ECO:0000256" key="6">
    <source>
        <dbReference type="ARBA" id="ARBA00022651"/>
    </source>
</evidence>
<keyword evidence="10 12" id="KW-0326">Glycosidase</keyword>
<dbReference type="OrthoDB" id="3055998at2759"/>